<evidence type="ECO:0008006" key="6">
    <source>
        <dbReference type="Google" id="ProtNLM"/>
    </source>
</evidence>
<dbReference type="EMBL" id="DF238389">
    <property type="protein sequence ID" value="GAQ93322.1"/>
    <property type="molecule type" value="Genomic_DNA"/>
</dbReference>
<sequence>MRAGPRWQHSRLRSRACASSPQPRRTSGVERWVVEQCCADVLRSFNGARKECTVALATLPLPFRHEYITAEAVFSQMLALPAPPFRLVFYGVVLMDLCKALPAAFPAVTAQGIKALYGRLPQLDVEAATRLAHWMAHHLSNFGFTWAWDEWAPALVLPAWHPQRRFCAAVLERAVRLAYWDKLRETLPDALQPLMPPRPHPGVPPAEAEGGGEAAGLAQQLTALVRDKKSSKEVSAWLDGAVLPGAGLGGALALVAPTLLAIGAKTLTHMVTMLERYQPLLARLAPDHSAQAHLVALAADFWAAFPQMACICIDRLMAFRLVSNLAIADWAFSPPLLPTLHTSDLAWEVVGRALAQTGHRAADLAASLADAHSTAAAAQEEAARLASAVGLEAEGAAQRAQEAAAAAEEATQVKAALHARAVQEQEVRDSQAGGPDTLLLFRCSVCSVQHQATGQCGMPHQSRPPDREPSSLPPGPPWAAAAEGEPAGEGMEEAAPALPPADGAAAEGPATAEEAAEGGPREGQPSDMEVEMAAPAGAAEAEGGGAAVAGPTAREEGEAYVAALLGHLRAIVRQHAHQLWPLVVQRKLAVLTRGDLPPEVRREIGRGLCCLEGGSTEDLL</sequence>
<dbReference type="PANTHER" id="PTHR12412">
    <property type="entry name" value="CAP BINDING PROTEIN"/>
    <property type="match status" value="1"/>
</dbReference>
<proteinExistence type="predicted"/>
<dbReference type="Pfam" id="PF09088">
    <property type="entry name" value="MIF4G_like"/>
    <property type="match status" value="1"/>
</dbReference>
<keyword evidence="5" id="KW-1185">Reference proteome</keyword>
<gene>
    <name evidence="4" type="ORF">KFL_014400010</name>
</gene>
<dbReference type="SUPFAM" id="SSF48371">
    <property type="entry name" value="ARM repeat"/>
    <property type="match status" value="2"/>
</dbReference>
<feature type="region of interest" description="Disordered" evidence="1">
    <location>
        <begin position="1"/>
        <end position="24"/>
    </location>
</feature>
<dbReference type="InterPro" id="IPR027159">
    <property type="entry name" value="CBP80"/>
</dbReference>
<evidence type="ECO:0000259" key="3">
    <source>
        <dbReference type="Pfam" id="PF09090"/>
    </source>
</evidence>
<organism evidence="4 5">
    <name type="scientific">Klebsormidium nitens</name>
    <name type="common">Green alga</name>
    <name type="synonym">Ulothrix nitens</name>
    <dbReference type="NCBI Taxonomy" id="105231"/>
    <lineage>
        <taxon>Eukaryota</taxon>
        <taxon>Viridiplantae</taxon>
        <taxon>Streptophyta</taxon>
        <taxon>Klebsormidiophyceae</taxon>
        <taxon>Klebsormidiales</taxon>
        <taxon>Klebsormidiaceae</taxon>
        <taxon>Klebsormidium</taxon>
    </lineage>
</organism>
<dbReference type="InterPro" id="IPR015172">
    <property type="entry name" value="MIF4G-like_typ-1"/>
</dbReference>
<evidence type="ECO:0000256" key="1">
    <source>
        <dbReference type="SAM" id="MobiDB-lite"/>
    </source>
</evidence>
<dbReference type="AlphaFoldDB" id="A0A1Y1ITB5"/>
<dbReference type="STRING" id="105231.A0A1Y1ITB5"/>
<dbReference type="InterPro" id="IPR016024">
    <property type="entry name" value="ARM-type_fold"/>
</dbReference>
<feature type="domain" description="MIF4G-like type 2" evidence="3">
    <location>
        <begin position="218"/>
        <end position="398"/>
    </location>
</feature>
<dbReference type="PANTHER" id="PTHR12412:SF2">
    <property type="entry name" value="NUCLEAR CAP-BINDING PROTEIN SUBUNIT 1"/>
    <property type="match status" value="1"/>
</dbReference>
<protein>
    <recommendedName>
        <fullName evidence="6">Nuclear cap-binding protein subunit 1</fullName>
    </recommendedName>
</protein>
<feature type="compositionally biased region" description="Low complexity" evidence="1">
    <location>
        <begin position="478"/>
        <end position="513"/>
    </location>
</feature>
<feature type="domain" description="MIF4G-like type 1" evidence="2">
    <location>
        <begin position="64"/>
        <end position="189"/>
    </location>
</feature>
<feature type="region of interest" description="Disordered" evidence="1">
    <location>
        <begin position="454"/>
        <end position="529"/>
    </location>
</feature>
<dbReference type="GO" id="GO:0016070">
    <property type="term" value="P:RNA metabolic process"/>
    <property type="evidence" value="ECO:0007669"/>
    <property type="project" value="InterPro"/>
</dbReference>
<dbReference type="Pfam" id="PF09090">
    <property type="entry name" value="MIF4G_like_2"/>
    <property type="match status" value="1"/>
</dbReference>
<evidence type="ECO:0000313" key="5">
    <source>
        <dbReference type="Proteomes" id="UP000054558"/>
    </source>
</evidence>
<dbReference type="OMA" id="GRAKESH"/>
<evidence type="ECO:0000313" key="4">
    <source>
        <dbReference type="EMBL" id="GAQ93322.1"/>
    </source>
</evidence>
<accession>A0A1Y1ITB5</accession>
<feature type="region of interest" description="Disordered" evidence="1">
    <location>
        <begin position="192"/>
        <end position="211"/>
    </location>
</feature>
<dbReference type="GO" id="GO:0000339">
    <property type="term" value="F:RNA cap binding"/>
    <property type="evidence" value="ECO:0007669"/>
    <property type="project" value="InterPro"/>
</dbReference>
<feature type="compositionally biased region" description="Pro residues" evidence="1">
    <location>
        <begin position="194"/>
        <end position="204"/>
    </location>
</feature>
<name>A0A1Y1ITB5_KLENI</name>
<dbReference type="InterPro" id="IPR015174">
    <property type="entry name" value="MIF4G-like_typ-2"/>
</dbReference>
<reference evidence="4 5" key="1">
    <citation type="journal article" date="2014" name="Nat. Commun.">
        <title>Klebsormidium flaccidum genome reveals primary factors for plant terrestrial adaptation.</title>
        <authorList>
            <person name="Hori K."/>
            <person name="Maruyama F."/>
            <person name="Fujisawa T."/>
            <person name="Togashi T."/>
            <person name="Yamamoto N."/>
            <person name="Seo M."/>
            <person name="Sato S."/>
            <person name="Yamada T."/>
            <person name="Mori H."/>
            <person name="Tajima N."/>
            <person name="Moriyama T."/>
            <person name="Ikeuchi M."/>
            <person name="Watanabe M."/>
            <person name="Wada H."/>
            <person name="Kobayashi K."/>
            <person name="Saito M."/>
            <person name="Masuda T."/>
            <person name="Sasaki-Sekimoto Y."/>
            <person name="Mashiguchi K."/>
            <person name="Awai K."/>
            <person name="Shimojima M."/>
            <person name="Masuda S."/>
            <person name="Iwai M."/>
            <person name="Nobusawa T."/>
            <person name="Narise T."/>
            <person name="Kondo S."/>
            <person name="Saito H."/>
            <person name="Sato R."/>
            <person name="Murakawa M."/>
            <person name="Ihara Y."/>
            <person name="Oshima-Yamada Y."/>
            <person name="Ohtaka K."/>
            <person name="Satoh M."/>
            <person name="Sonobe K."/>
            <person name="Ishii M."/>
            <person name="Ohtani R."/>
            <person name="Kanamori-Sato M."/>
            <person name="Honoki R."/>
            <person name="Miyazaki D."/>
            <person name="Mochizuki H."/>
            <person name="Umetsu J."/>
            <person name="Higashi K."/>
            <person name="Shibata D."/>
            <person name="Kamiya Y."/>
            <person name="Sato N."/>
            <person name="Nakamura Y."/>
            <person name="Tabata S."/>
            <person name="Ida S."/>
            <person name="Kurokawa K."/>
            <person name="Ohta H."/>
        </authorList>
    </citation>
    <scope>NUCLEOTIDE SEQUENCE [LARGE SCALE GENOMIC DNA]</scope>
    <source>
        <strain evidence="4 5">NIES-2285</strain>
    </source>
</reference>
<dbReference type="GO" id="GO:0005846">
    <property type="term" value="C:nuclear cap binding complex"/>
    <property type="evidence" value="ECO:0007669"/>
    <property type="project" value="InterPro"/>
</dbReference>
<evidence type="ECO:0000259" key="2">
    <source>
        <dbReference type="Pfam" id="PF09088"/>
    </source>
</evidence>
<dbReference type="Gene3D" id="1.25.40.180">
    <property type="match status" value="2"/>
</dbReference>
<dbReference type="OrthoDB" id="10252707at2759"/>
<dbReference type="GO" id="GO:0006406">
    <property type="term" value="P:mRNA export from nucleus"/>
    <property type="evidence" value="ECO:0007669"/>
    <property type="project" value="InterPro"/>
</dbReference>
<dbReference type="Proteomes" id="UP000054558">
    <property type="component" value="Unassembled WGS sequence"/>
</dbReference>